<feature type="domain" description="Cytochrome c" evidence="15">
    <location>
        <begin position="206"/>
        <end position="314"/>
    </location>
</feature>
<sequence>MNPRFRMALTATAVLSLGSAIGFYGAFGVADAADSIAQPGQQSDSSTGIKAPVTQAQEDPAVTRGRYVAIAGDCAACHTDPHHGKPFAGGYALETPFGKLLASNITSDKKTGIGAWTEEEFTQAVREGKGRQGENLYPAMPYNAYVKVSDQDMHDLWAYMQTVPAVENQVVSNQLPFPFNIRLMMMGWNLLFFDNTPFKPVAGVSAQINRGAYLVDGLGHCAACHTSKNFLGGDKGGAYLQGGELAGWHAPEITGNPYVGIGGWSDKQLVQYLKTGSNHVAVASGPMAEAVTNSTQHMRDEDLYAIAAYLKNLPGSDIRSPQPLKATSPLMQQGANVYSANCSACHNSNGKGINQLASSLAGNPGLQADNAQSLITTVLEGGRGAVTVDNPTSGAMPSFAWKLSDQQIAATLSYIRNSWGNAAPEVTAEQVANVRKERKLPGQLSADGTSR</sequence>
<keyword evidence="5 12" id="KW-0479">Metal-binding</keyword>
<dbReference type="InterPro" id="IPR008168">
    <property type="entry name" value="Cyt_C_IC"/>
</dbReference>
<feature type="binding site" description="axial binding residue" evidence="12">
    <location>
        <position position="225"/>
    </location>
    <ligand>
        <name>heme c</name>
        <dbReference type="ChEBI" id="CHEBI:61717"/>
        <label>2</label>
    </ligand>
    <ligandPart>
        <name>Fe</name>
        <dbReference type="ChEBI" id="CHEBI:18248"/>
    </ligandPart>
</feature>
<feature type="signal peptide" evidence="14">
    <location>
        <begin position="1"/>
        <end position="32"/>
    </location>
</feature>
<dbReference type="GO" id="GO:0005886">
    <property type="term" value="C:plasma membrane"/>
    <property type="evidence" value="ECO:0007669"/>
    <property type="project" value="UniProtKB-SubCell"/>
</dbReference>
<comment type="subcellular location">
    <subcellularLocation>
        <location evidence="1">Cell membrane</location>
    </subcellularLocation>
</comment>
<keyword evidence="10" id="KW-0472">Membrane</keyword>
<keyword evidence="2" id="KW-0813">Transport</keyword>
<feature type="region of interest" description="Disordered" evidence="13">
    <location>
        <begin position="37"/>
        <end position="56"/>
    </location>
</feature>
<dbReference type="PANTHER" id="PTHR35008:SF8">
    <property type="entry name" value="ALCOHOL DEHYDROGENASE CYTOCHROME C SUBUNIT"/>
    <property type="match status" value="1"/>
</dbReference>
<dbReference type="RefSeq" id="WP_049708930.1">
    <property type="nucleotide sequence ID" value="NZ_CP011507.1"/>
</dbReference>
<dbReference type="GO" id="GO:0005506">
    <property type="term" value="F:iron ion binding"/>
    <property type="evidence" value="ECO:0007669"/>
    <property type="project" value="InterPro"/>
</dbReference>
<feature type="compositionally biased region" description="Polar residues" evidence="13">
    <location>
        <begin position="38"/>
        <end position="48"/>
    </location>
</feature>
<dbReference type="PATRIC" id="fig|200450.3.peg.715"/>
<feature type="binding site" description="covalent" evidence="11">
    <location>
        <position position="224"/>
    </location>
    <ligand>
        <name>heme c</name>
        <dbReference type="ChEBI" id="CHEBI:61717"/>
        <label>2</label>
    </ligand>
</feature>
<evidence type="ECO:0000256" key="3">
    <source>
        <dbReference type="ARBA" id="ARBA00022475"/>
    </source>
</evidence>
<dbReference type="PIRSF" id="PIRSF000018">
    <property type="entry name" value="Mb_ADH_cyt_c"/>
    <property type="match status" value="1"/>
</dbReference>
<dbReference type="AlphaFoldDB" id="A0A0H5A2V3"/>
<dbReference type="Gene3D" id="1.10.760.10">
    <property type="entry name" value="Cytochrome c-like domain"/>
    <property type="match status" value="3"/>
</dbReference>
<evidence type="ECO:0000256" key="12">
    <source>
        <dbReference type="PIRSR" id="PIRSR000018-51"/>
    </source>
</evidence>
<gene>
    <name evidence="16" type="ORF">AA957_03375</name>
</gene>
<evidence type="ECO:0000313" key="17">
    <source>
        <dbReference type="Proteomes" id="UP000036608"/>
    </source>
</evidence>
<evidence type="ECO:0000256" key="11">
    <source>
        <dbReference type="PIRSR" id="PIRSR000018-50"/>
    </source>
</evidence>
<evidence type="ECO:0000313" key="16">
    <source>
        <dbReference type="EMBL" id="AKS05194.1"/>
    </source>
</evidence>
<keyword evidence="9 12" id="KW-0408">Iron</keyword>
<keyword evidence="7" id="KW-0677">Repeat</keyword>
<dbReference type="InterPro" id="IPR036909">
    <property type="entry name" value="Cyt_c-like_dom_sf"/>
</dbReference>
<comment type="cofactor">
    <cofactor evidence="11">
        <name>heme c</name>
        <dbReference type="ChEBI" id="CHEBI:61717"/>
    </cofactor>
    <text evidence="11">Binds 3 heme c groups covalently per subunit.</text>
</comment>
<dbReference type="InterPro" id="IPR051459">
    <property type="entry name" value="Cytochrome_c-type_DH"/>
</dbReference>
<feature type="binding site" description="covalent" evidence="11">
    <location>
        <position position="345"/>
    </location>
    <ligand>
        <name>heme c</name>
        <dbReference type="ChEBI" id="CHEBI:61717"/>
        <label>3</label>
    </ligand>
</feature>
<dbReference type="Pfam" id="PF00034">
    <property type="entry name" value="Cytochrom_C"/>
    <property type="match status" value="3"/>
</dbReference>
<dbReference type="PROSITE" id="PS51007">
    <property type="entry name" value="CYTC"/>
    <property type="match status" value="3"/>
</dbReference>
<evidence type="ECO:0000256" key="8">
    <source>
        <dbReference type="ARBA" id="ARBA00022982"/>
    </source>
</evidence>
<dbReference type="InterPro" id="IPR014353">
    <property type="entry name" value="Membr-bd_ADH_cyt_c"/>
</dbReference>
<dbReference type="EMBL" id="CP011507">
    <property type="protein sequence ID" value="AKS05194.1"/>
    <property type="molecule type" value="Genomic_DNA"/>
</dbReference>
<dbReference type="PANTHER" id="PTHR35008">
    <property type="entry name" value="BLL4482 PROTEIN-RELATED"/>
    <property type="match status" value="1"/>
</dbReference>
<feature type="binding site" description="covalent" evidence="11">
    <location>
        <position position="74"/>
    </location>
    <ligand>
        <name>heme c</name>
        <dbReference type="ChEBI" id="CHEBI:61717"/>
        <label>1</label>
    </ligand>
</feature>
<keyword evidence="6 14" id="KW-0732">Signal</keyword>
<reference evidence="16 17" key="1">
    <citation type="journal article" date="2015" name="Genome Announc.">
        <title>Complete Genome Sequence of the Rhizobacterium Pseudomonas trivialis Strain IHBB745 with Multiple Plant Growth-Promoting Activities and Tolerance to Desiccation and Alkalinity.</title>
        <authorList>
            <person name="Gulati A."/>
            <person name="Swarnkar M.K."/>
            <person name="Vyas P."/>
            <person name="Rahi P."/>
            <person name="Thakur R."/>
            <person name="Thakur N."/>
            <person name="Singh A.K."/>
        </authorList>
    </citation>
    <scope>NUCLEOTIDE SEQUENCE [LARGE SCALE GENOMIC DNA]</scope>
    <source>
        <strain evidence="17">745</strain>
    </source>
</reference>
<keyword evidence="8" id="KW-0249">Electron transport</keyword>
<feature type="binding site" description="covalent" evidence="11">
    <location>
        <position position="221"/>
    </location>
    <ligand>
        <name>heme c</name>
        <dbReference type="ChEBI" id="CHEBI:61717"/>
        <label>2</label>
    </ligand>
</feature>
<dbReference type="GO" id="GO:0009055">
    <property type="term" value="F:electron transfer activity"/>
    <property type="evidence" value="ECO:0007669"/>
    <property type="project" value="InterPro"/>
</dbReference>
<name>A0A0H5A2V3_9PSED</name>
<evidence type="ECO:0000256" key="9">
    <source>
        <dbReference type="ARBA" id="ARBA00023004"/>
    </source>
</evidence>
<keyword evidence="4 11" id="KW-0349">Heme</keyword>
<evidence type="ECO:0000256" key="5">
    <source>
        <dbReference type="ARBA" id="ARBA00022723"/>
    </source>
</evidence>
<evidence type="ECO:0000256" key="10">
    <source>
        <dbReference type="ARBA" id="ARBA00023136"/>
    </source>
</evidence>
<feature type="domain" description="Cytochrome c" evidence="15">
    <location>
        <begin position="60"/>
        <end position="164"/>
    </location>
</feature>
<dbReference type="InterPro" id="IPR009056">
    <property type="entry name" value="Cyt_c-like_dom"/>
</dbReference>
<dbReference type="SUPFAM" id="SSF46626">
    <property type="entry name" value="Cytochrome c"/>
    <property type="match status" value="3"/>
</dbReference>
<dbReference type="PRINTS" id="PR00605">
    <property type="entry name" value="CYTCHROMECIC"/>
</dbReference>
<feature type="chain" id="PRO_5005215808" evidence="14">
    <location>
        <begin position="33"/>
        <end position="451"/>
    </location>
</feature>
<feature type="binding site" description="axial binding residue" evidence="12">
    <location>
        <position position="346"/>
    </location>
    <ligand>
        <name>heme c</name>
        <dbReference type="ChEBI" id="CHEBI:61717"/>
        <label>3</label>
    </ligand>
    <ligandPart>
        <name>Fe</name>
        <dbReference type="ChEBI" id="CHEBI:18248"/>
    </ligandPart>
</feature>
<accession>A0A0H5A2V3</accession>
<organism evidence="16 17">
    <name type="scientific">Pseudomonas trivialis</name>
    <dbReference type="NCBI Taxonomy" id="200450"/>
    <lineage>
        <taxon>Bacteria</taxon>
        <taxon>Pseudomonadati</taxon>
        <taxon>Pseudomonadota</taxon>
        <taxon>Gammaproteobacteria</taxon>
        <taxon>Pseudomonadales</taxon>
        <taxon>Pseudomonadaceae</taxon>
        <taxon>Pseudomonas</taxon>
    </lineage>
</organism>
<feature type="binding site" description="covalent" evidence="11">
    <location>
        <position position="77"/>
    </location>
    <ligand>
        <name>heme c</name>
        <dbReference type="ChEBI" id="CHEBI:61717"/>
        <label>1</label>
    </ligand>
</feature>
<evidence type="ECO:0000256" key="4">
    <source>
        <dbReference type="ARBA" id="ARBA00022617"/>
    </source>
</evidence>
<dbReference type="GO" id="GO:0020037">
    <property type="term" value="F:heme binding"/>
    <property type="evidence" value="ECO:0007669"/>
    <property type="project" value="InterPro"/>
</dbReference>
<evidence type="ECO:0000256" key="13">
    <source>
        <dbReference type="SAM" id="MobiDB-lite"/>
    </source>
</evidence>
<evidence type="ECO:0000256" key="1">
    <source>
        <dbReference type="ARBA" id="ARBA00004236"/>
    </source>
</evidence>
<feature type="binding site" description="axial binding residue" evidence="12">
    <location>
        <position position="78"/>
    </location>
    <ligand>
        <name>heme c</name>
        <dbReference type="ChEBI" id="CHEBI:61717"/>
        <label>1</label>
    </ligand>
    <ligandPart>
        <name>Fe</name>
        <dbReference type="ChEBI" id="CHEBI:18248"/>
    </ligandPart>
</feature>
<evidence type="ECO:0000256" key="2">
    <source>
        <dbReference type="ARBA" id="ARBA00022448"/>
    </source>
</evidence>
<dbReference type="KEGG" id="ptv:AA957_03375"/>
<feature type="binding site" description="covalent" evidence="11">
    <location>
        <position position="342"/>
    </location>
    <ligand>
        <name>heme c</name>
        <dbReference type="ChEBI" id="CHEBI:61717"/>
        <label>3</label>
    </ligand>
</feature>
<evidence type="ECO:0000256" key="7">
    <source>
        <dbReference type="ARBA" id="ARBA00022737"/>
    </source>
</evidence>
<evidence type="ECO:0000256" key="14">
    <source>
        <dbReference type="SAM" id="SignalP"/>
    </source>
</evidence>
<feature type="domain" description="Cytochrome c" evidence="15">
    <location>
        <begin position="329"/>
        <end position="419"/>
    </location>
</feature>
<protein>
    <submittedName>
        <fullName evidence="16">Alcohol dehydrogenase</fullName>
    </submittedName>
</protein>
<proteinExistence type="predicted"/>
<dbReference type="Proteomes" id="UP000036608">
    <property type="component" value="Chromosome"/>
</dbReference>
<dbReference type="GO" id="GO:0016614">
    <property type="term" value="F:oxidoreductase activity, acting on CH-OH group of donors"/>
    <property type="evidence" value="ECO:0007669"/>
    <property type="project" value="InterPro"/>
</dbReference>
<evidence type="ECO:0000256" key="6">
    <source>
        <dbReference type="ARBA" id="ARBA00022729"/>
    </source>
</evidence>
<reference evidence="17" key="2">
    <citation type="submission" date="2015-05" db="EMBL/GenBank/DDBJ databases">
        <authorList>
            <person name="Swarnkar M.K."/>
            <person name="Vyas P."/>
            <person name="Rahi P."/>
            <person name="Thakur R."/>
            <person name="Thakur N."/>
            <person name="Singh A.K."/>
            <person name="Gulati A."/>
        </authorList>
    </citation>
    <scope>NUCLEOTIDE SEQUENCE [LARGE SCALE GENOMIC DNA]</scope>
    <source>
        <strain evidence="17">745</strain>
    </source>
</reference>
<evidence type="ECO:0000259" key="15">
    <source>
        <dbReference type="PROSITE" id="PS51007"/>
    </source>
</evidence>
<keyword evidence="3" id="KW-1003">Cell membrane</keyword>